<dbReference type="Proteomes" id="UP000178841">
    <property type="component" value="Unassembled WGS sequence"/>
</dbReference>
<evidence type="ECO:0000256" key="1">
    <source>
        <dbReference type="SAM" id="Phobius"/>
    </source>
</evidence>
<comment type="caution">
    <text evidence="2">The sequence shown here is derived from an EMBL/GenBank/DDBJ whole genome shotgun (WGS) entry which is preliminary data.</text>
</comment>
<dbReference type="AlphaFoldDB" id="A0A1G2CSX9"/>
<keyword evidence="1" id="KW-0472">Membrane</keyword>
<keyword evidence="1" id="KW-1133">Transmembrane helix</keyword>
<evidence type="ECO:0000313" key="2">
    <source>
        <dbReference type="EMBL" id="OGZ04489.1"/>
    </source>
</evidence>
<dbReference type="STRING" id="1798657.A2648_01465"/>
<feature type="transmembrane region" description="Helical" evidence="1">
    <location>
        <begin position="35"/>
        <end position="55"/>
    </location>
</feature>
<evidence type="ECO:0000313" key="3">
    <source>
        <dbReference type="Proteomes" id="UP000178841"/>
    </source>
</evidence>
<dbReference type="EMBL" id="MHLH01000005">
    <property type="protein sequence ID" value="OGZ04489.1"/>
    <property type="molecule type" value="Genomic_DNA"/>
</dbReference>
<sequence>MDGELKELIKQNLELSKETNELLRKMRSTQRWGRIFRAFYWLIIIGLSLGVFYYLQGPLEQLIGTYQGLVSGVDKVQKTASSLPDSQTINSLLQKFQQ</sequence>
<reference evidence="2 3" key="1">
    <citation type="journal article" date="2016" name="Nat. Commun.">
        <title>Thousands of microbial genomes shed light on interconnected biogeochemical processes in an aquifer system.</title>
        <authorList>
            <person name="Anantharaman K."/>
            <person name="Brown C.T."/>
            <person name="Hug L.A."/>
            <person name="Sharon I."/>
            <person name="Castelle C.J."/>
            <person name="Probst A.J."/>
            <person name="Thomas B.C."/>
            <person name="Singh A."/>
            <person name="Wilkins M.J."/>
            <person name="Karaoz U."/>
            <person name="Brodie E.L."/>
            <person name="Williams K.H."/>
            <person name="Hubbard S.S."/>
            <person name="Banfield J.F."/>
        </authorList>
    </citation>
    <scope>NUCLEOTIDE SEQUENCE [LARGE SCALE GENOMIC DNA]</scope>
</reference>
<proteinExistence type="predicted"/>
<keyword evidence="1" id="KW-0812">Transmembrane</keyword>
<gene>
    <name evidence="2" type="ORF">A2648_01465</name>
</gene>
<protein>
    <submittedName>
        <fullName evidence="2">Uncharacterized protein</fullName>
    </submittedName>
</protein>
<accession>A0A1G2CSX9</accession>
<organism evidence="2 3">
    <name type="scientific">Candidatus Lloydbacteria bacterium RIFCSPHIGHO2_01_FULL_41_20</name>
    <dbReference type="NCBI Taxonomy" id="1798657"/>
    <lineage>
        <taxon>Bacteria</taxon>
        <taxon>Candidatus Lloydiibacteriota</taxon>
    </lineage>
</organism>
<name>A0A1G2CSX9_9BACT</name>